<feature type="region of interest" description="Disordered" evidence="1">
    <location>
        <begin position="105"/>
        <end position="143"/>
    </location>
</feature>
<reference evidence="2 3" key="1">
    <citation type="submission" date="2020-07" db="EMBL/GenBank/DDBJ databases">
        <title>Thermogemmata thermophila gen. nov., sp. nov., a novel moderate thermophilic planctomycete from a Kamchatka hot spring.</title>
        <authorList>
            <person name="Elcheninov A.G."/>
            <person name="Podosokorskaya O.A."/>
            <person name="Kovaleva O.L."/>
            <person name="Novikov A."/>
            <person name="Bonch-Osmolovskaya E.A."/>
            <person name="Toshchakov S.V."/>
            <person name="Kublanov I.V."/>
        </authorList>
    </citation>
    <scope>NUCLEOTIDE SEQUENCE [LARGE SCALE GENOMIC DNA]</scope>
    <source>
        <strain evidence="2 3">2918</strain>
    </source>
</reference>
<evidence type="ECO:0000256" key="1">
    <source>
        <dbReference type="SAM" id="MobiDB-lite"/>
    </source>
</evidence>
<dbReference type="EMBL" id="JACEFB010000021">
    <property type="protein sequence ID" value="MBA2227883.1"/>
    <property type="molecule type" value="Genomic_DNA"/>
</dbReference>
<evidence type="ECO:0000313" key="2">
    <source>
        <dbReference type="EMBL" id="MBA2227883.1"/>
    </source>
</evidence>
<gene>
    <name evidence="2" type="ORF">H0921_17120</name>
</gene>
<evidence type="ECO:0000313" key="3">
    <source>
        <dbReference type="Proteomes" id="UP000542342"/>
    </source>
</evidence>
<dbReference type="Proteomes" id="UP000542342">
    <property type="component" value="Unassembled WGS sequence"/>
</dbReference>
<dbReference type="RefSeq" id="WP_194539748.1">
    <property type="nucleotide sequence ID" value="NZ_JACEFB010000021.1"/>
</dbReference>
<proteinExistence type="predicted"/>
<protein>
    <recommendedName>
        <fullName evidence="4">Carboxypeptidase regulatory-like domain-containing protein</fullName>
    </recommendedName>
</protein>
<accession>A0A7V9AD52</accession>
<dbReference type="SUPFAM" id="SSF49452">
    <property type="entry name" value="Starch-binding domain-like"/>
    <property type="match status" value="1"/>
</dbReference>
<comment type="caution">
    <text evidence="2">The sequence shown here is derived from an EMBL/GenBank/DDBJ whole genome shotgun (WGS) entry which is preliminary data.</text>
</comment>
<evidence type="ECO:0008006" key="4">
    <source>
        <dbReference type="Google" id="ProtNLM"/>
    </source>
</evidence>
<dbReference type="InterPro" id="IPR013784">
    <property type="entry name" value="Carb-bd-like_fold"/>
</dbReference>
<dbReference type="GO" id="GO:0030246">
    <property type="term" value="F:carbohydrate binding"/>
    <property type="evidence" value="ECO:0007669"/>
    <property type="project" value="InterPro"/>
</dbReference>
<sequence length="178" mass="19141">MKAQIRSRPSGWLLLAVVIVPLTACGPRSGSLSGKVTYKGEPLKGGTITFLGPYTYSTDIKLDGSYEIPKMYSGSYKISIETESLKSGGGGSPFAFKTPAGMKLPSKDQLPKEATAPPTEKLPVDPSAFGYSQPKANPDYDPKKRYVAIPKKYADVNESGLTYDFPGGTQTHNIDLKD</sequence>
<keyword evidence="3" id="KW-1185">Reference proteome</keyword>
<name>A0A7V9AD52_9BACT</name>
<dbReference type="AlphaFoldDB" id="A0A7V9AD52"/>
<organism evidence="2 3">
    <name type="scientific">Thermogemmata fonticola</name>
    <dbReference type="NCBI Taxonomy" id="2755323"/>
    <lineage>
        <taxon>Bacteria</taxon>
        <taxon>Pseudomonadati</taxon>
        <taxon>Planctomycetota</taxon>
        <taxon>Planctomycetia</taxon>
        <taxon>Gemmatales</taxon>
        <taxon>Gemmataceae</taxon>
        <taxon>Thermogemmata</taxon>
    </lineage>
</organism>